<name>K3ZDW9_SETIT</name>
<keyword evidence="3" id="KW-1185">Reference proteome</keyword>
<proteinExistence type="predicted"/>
<dbReference type="FunCoup" id="K3ZDW9">
    <property type="interactions" value="103"/>
</dbReference>
<dbReference type="Gramene" id="KQL15891">
    <property type="protein sequence ID" value="KQL15891"/>
    <property type="gene ID" value="SETIT_024761mg"/>
</dbReference>
<protein>
    <submittedName>
        <fullName evidence="2">Uncharacterized protein</fullName>
    </submittedName>
</protein>
<evidence type="ECO:0000256" key="1">
    <source>
        <dbReference type="SAM" id="MobiDB-lite"/>
    </source>
</evidence>
<organism evidence="2 3">
    <name type="scientific">Setaria italica</name>
    <name type="common">Foxtail millet</name>
    <name type="synonym">Panicum italicum</name>
    <dbReference type="NCBI Taxonomy" id="4555"/>
    <lineage>
        <taxon>Eukaryota</taxon>
        <taxon>Viridiplantae</taxon>
        <taxon>Streptophyta</taxon>
        <taxon>Embryophyta</taxon>
        <taxon>Tracheophyta</taxon>
        <taxon>Spermatophyta</taxon>
        <taxon>Magnoliopsida</taxon>
        <taxon>Liliopsida</taxon>
        <taxon>Poales</taxon>
        <taxon>Poaceae</taxon>
        <taxon>PACMAD clade</taxon>
        <taxon>Panicoideae</taxon>
        <taxon>Panicodae</taxon>
        <taxon>Paniceae</taxon>
        <taxon>Cenchrinae</taxon>
        <taxon>Setaria</taxon>
    </lineage>
</organism>
<evidence type="ECO:0000313" key="3">
    <source>
        <dbReference type="Proteomes" id="UP000004995"/>
    </source>
</evidence>
<accession>K3ZDW9</accession>
<dbReference type="AlphaFoldDB" id="K3ZDW9"/>
<dbReference type="InParanoid" id="K3ZDW9"/>
<reference evidence="3" key="1">
    <citation type="journal article" date="2012" name="Nat. Biotechnol.">
        <title>Reference genome sequence of the model plant Setaria.</title>
        <authorList>
            <person name="Bennetzen J.L."/>
            <person name="Schmutz J."/>
            <person name="Wang H."/>
            <person name="Percifield R."/>
            <person name="Hawkins J."/>
            <person name="Pontaroli A.C."/>
            <person name="Estep M."/>
            <person name="Feng L."/>
            <person name="Vaughn J.N."/>
            <person name="Grimwood J."/>
            <person name="Jenkins J."/>
            <person name="Barry K."/>
            <person name="Lindquist E."/>
            <person name="Hellsten U."/>
            <person name="Deshpande S."/>
            <person name="Wang X."/>
            <person name="Wu X."/>
            <person name="Mitros T."/>
            <person name="Triplett J."/>
            <person name="Yang X."/>
            <person name="Ye C.Y."/>
            <person name="Mauro-Herrera M."/>
            <person name="Wang L."/>
            <person name="Li P."/>
            <person name="Sharma M."/>
            <person name="Sharma R."/>
            <person name="Ronald P.C."/>
            <person name="Panaud O."/>
            <person name="Kellogg E.A."/>
            <person name="Brutnell T.P."/>
            <person name="Doust A.N."/>
            <person name="Tuskan G.A."/>
            <person name="Rokhsar D."/>
            <person name="Devos K.M."/>
        </authorList>
    </citation>
    <scope>NUCLEOTIDE SEQUENCE [LARGE SCALE GENOMIC DNA]</scope>
    <source>
        <strain evidence="3">cv. Yugu1</strain>
    </source>
</reference>
<feature type="region of interest" description="Disordered" evidence="1">
    <location>
        <begin position="1"/>
        <end position="101"/>
    </location>
</feature>
<reference evidence="2" key="2">
    <citation type="submission" date="2018-08" db="UniProtKB">
        <authorList>
            <consortium name="EnsemblPlants"/>
        </authorList>
    </citation>
    <scope>IDENTIFICATION</scope>
    <source>
        <strain evidence="2">Yugu1</strain>
    </source>
</reference>
<sequence length="101" mass="10464">MVPPAGDYSSTTATDVTSHLLLPARTTADLDPRPAVGRPRGMENGGIEEADDALPVPAPPNGRRYRPVGSSDRAVVQMTSMEPGSSSSAAIDAVVTPQPPR</sequence>
<feature type="compositionally biased region" description="Polar residues" evidence="1">
    <location>
        <begin position="8"/>
        <end position="17"/>
    </location>
</feature>
<dbReference type="Proteomes" id="UP000004995">
    <property type="component" value="Unassembled WGS sequence"/>
</dbReference>
<dbReference type="EMBL" id="AGNK02001801">
    <property type="status" value="NOT_ANNOTATED_CDS"/>
    <property type="molecule type" value="Genomic_DNA"/>
</dbReference>
<evidence type="ECO:0000313" key="2">
    <source>
        <dbReference type="EnsemblPlants" id="KQL15891"/>
    </source>
</evidence>
<dbReference type="HOGENOM" id="CLU_2296567_0_0_1"/>
<feature type="compositionally biased region" description="Polar residues" evidence="1">
    <location>
        <begin position="77"/>
        <end position="89"/>
    </location>
</feature>
<dbReference type="EnsemblPlants" id="KQL15891">
    <property type="protein sequence ID" value="KQL15891"/>
    <property type="gene ID" value="SETIT_024761mg"/>
</dbReference>